<sequence length="95" mass="10046">MPSDETVPGAWEARGLSAEQVRALPAVLDPVTAAKVLGIGRTTAYRLLEQGEFPVPAFRAGKRWRIPTSGLCRLLGLDYPPLASGSPVDEDGTGT</sequence>
<accession>A0A7W8QSB3</accession>
<reference evidence="2 3" key="1">
    <citation type="submission" date="2020-08" db="EMBL/GenBank/DDBJ databases">
        <title>Sequencing the genomes of 1000 actinobacteria strains.</title>
        <authorList>
            <person name="Klenk H.-P."/>
        </authorList>
    </citation>
    <scope>NUCLEOTIDE SEQUENCE [LARGE SCALE GENOMIC DNA]</scope>
    <source>
        <strain evidence="2 3">DSM 44551</strain>
    </source>
</reference>
<comment type="caution">
    <text evidence="2">The sequence shown here is derived from an EMBL/GenBank/DDBJ whole genome shotgun (WGS) entry which is preliminary data.</text>
</comment>
<dbReference type="AlphaFoldDB" id="A0A7W8QSB3"/>
<gene>
    <name evidence="2" type="ORF">HDA36_005372</name>
</gene>
<dbReference type="InterPro" id="IPR041657">
    <property type="entry name" value="HTH_17"/>
</dbReference>
<proteinExistence type="predicted"/>
<protein>
    <submittedName>
        <fullName evidence="2">Excisionase family DNA binding protein</fullName>
    </submittedName>
</protein>
<evidence type="ECO:0000313" key="2">
    <source>
        <dbReference type="EMBL" id="MBB5435224.1"/>
    </source>
</evidence>
<name>A0A7W8QSB3_9ACTN</name>
<keyword evidence="3" id="KW-1185">Reference proteome</keyword>
<dbReference type="GO" id="GO:0003677">
    <property type="term" value="F:DNA binding"/>
    <property type="evidence" value="ECO:0007669"/>
    <property type="project" value="InterPro"/>
</dbReference>
<evidence type="ECO:0000259" key="1">
    <source>
        <dbReference type="Pfam" id="PF12728"/>
    </source>
</evidence>
<feature type="domain" description="Helix-turn-helix" evidence="1">
    <location>
        <begin position="28"/>
        <end position="69"/>
    </location>
</feature>
<dbReference type="NCBIfam" id="TIGR01764">
    <property type="entry name" value="excise"/>
    <property type="match status" value="1"/>
</dbReference>
<dbReference type="EMBL" id="JACHDB010000002">
    <property type="protein sequence ID" value="MBB5435224.1"/>
    <property type="molecule type" value="Genomic_DNA"/>
</dbReference>
<dbReference type="RefSeq" id="WP_312893883.1">
    <property type="nucleotide sequence ID" value="NZ_BAAAJD010000117.1"/>
</dbReference>
<dbReference type="Pfam" id="PF12728">
    <property type="entry name" value="HTH_17"/>
    <property type="match status" value="1"/>
</dbReference>
<dbReference type="InterPro" id="IPR010093">
    <property type="entry name" value="SinI_DNA-bd"/>
</dbReference>
<dbReference type="Proteomes" id="UP000572635">
    <property type="component" value="Unassembled WGS sequence"/>
</dbReference>
<organism evidence="2 3">
    <name type="scientific">Nocardiopsis composta</name>
    <dbReference type="NCBI Taxonomy" id="157465"/>
    <lineage>
        <taxon>Bacteria</taxon>
        <taxon>Bacillati</taxon>
        <taxon>Actinomycetota</taxon>
        <taxon>Actinomycetes</taxon>
        <taxon>Streptosporangiales</taxon>
        <taxon>Nocardiopsidaceae</taxon>
        <taxon>Nocardiopsis</taxon>
    </lineage>
</organism>
<evidence type="ECO:0000313" key="3">
    <source>
        <dbReference type="Proteomes" id="UP000572635"/>
    </source>
</evidence>